<reference evidence="12" key="1">
    <citation type="submission" date="2021-01" db="EMBL/GenBank/DDBJ databases">
        <title>Marivirga aurantiaca sp. nov., isolated from intertidal surface sediments.</title>
        <authorList>
            <person name="Zhang M."/>
        </authorList>
    </citation>
    <scope>NUCLEOTIDE SEQUENCE</scope>
    <source>
        <strain evidence="12">S37H4</strain>
    </source>
</reference>
<dbReference type="InterPro" id="IPR036942">
    <property type="entry name" value="Beta-barrel_TonB_sf"/>
</dbReference>
<dbReference type="PROSITE" id="PS01156">
    <property type="entry name" value="TONB_DEPENDENT_REC_2"/>
    <property type="match status" value="1"/>
</dbReference>
<evidence type="ECO:0000256" key="8">
    <source>
        <dbReference type="ARBA" id="ARBA00023237"/>
    </source>
</evidence>
<dbReference type="Gene3D" id="2.40.170.20">
    <property type="entry name" value="TonB-dependent receptor, beta-barrel domain"/>
    <property type="match status" value="1"/>
</dbReference>
<evidence type="ECO:0000256" key="2">
    <source>
        <dbReference type="ARBA" id="ARBA00022448"/>
    </source>
</evidence>
<evidence type="ECO:0000256" key="7">
    <source>
        <dbReference type="ARBA" id="ARBA00023136"/>
    </source>
</evidence>
<feature type="chain" id="PRO_5037067381" evidence="10">
    <location>
        <begin position="20"/>
        <end position="904"/>
    </location>
</feature>
<evidence type="ECO:0000256" key="9">
    <source>
        <dbReference type="PROSITE-ProRule" id="PRU01360"/>
    </source>
</evidence>
<name>A0A935C613_9BACT</name>
<dbReference type="PROSITE" id="PS52016">
    <property type="entry name" value="TONB_DEPENDENT_REC_3"/>
    <property type="match status" value="1"/>
</dbReference>
<dbReference type="Pfam" id="PF07715">
    <property type="entry name" value="Plug"/>
    <property type="match status" value="1"/>
</dbReference>
<dbReference type="InterPro" id="IPR039426">
    <property type="entry name" value="TonB-dep_rcpt-like"/>
</dbReference>
<dbReference type="PANTHER" id="PTHR30069">
    <property type="entry name" value="TONB-DEPENDENT OUTER MEMBRANE RECEPTOR"/>
    <property type="match status" value="1"/>
</dbReference>
<dbReference type="GO" id="GO:0009279">
    <property type="term" value="C:cell outer membrane"/>
    <property type="evidence" value="ECO:0007669"/>
    <property type="project" value="UniProtKB-SubCell"/>
</dbReference>
<keyword evidence="2 9" id="KW-0813">Transport</keyword>
<comment type="caution">
    <text evidence="12">The sequence shown here is derived from an EMBL/GenBank/DDBJ whole genome shotgun (WGS) entry which is preliminary data.</text>
</comment>
<dbReference type="Pfam" id="PF13715">
    <property type="entry name" value="CarbopepD_reg_2"/>
    <property type="match status" value="1"/>
</dbReference>
<keyword evidence="5 10" id="KW-0732">Signal</keyword>
<evidence type="ECO:0000256" key="6">
    <source>
        <dbReference type="ARBA" id="ARBA00023077"/>
    </source>
</evidence>
<proteinExistence type="inferred from homology"/>
<keyword evidence="4 9" id="KW-0812">Transmembrane</keyword>
<comment type="similarity">
    <text evidence="9">Belongs to the TonB-dependent receptor family.</text>
</comment>
<dbReference type="PANTHER" id="PTHR30069:SF29">
    <property type="entry name" value="HEMOGLOBIN AND HEMOGLOBIN-HAPTOGLOBIN-BINDING PROTEIN 1-RELATED"/>
    <property type="match status" value="1"/>
</dbReference>
<evidence type="ECO:0000256" key="1">
    <source>
        <dbReference type="ARBA" id="ARBA00004571"/>
    </source>
</evidence>
<evidence type="ECO:0000256" key="10">
    <source>
        <dbReference type="SAM" id="SignalP"/>
    </source>
</evidence>
<keyword evidence="8 9" id="KW-0998">Cell outer membrane</keyword>
<dbReference type="GO" id="GO:0015344">
    <property type="term" value="F:siderophore uptake transmembrane transporter activity"/>
    <property type="evidence" value="ECO:0007669"/>
    <property type="project" value="TreeGrafter"/>
</dbReference>
<dbReference type="SUPFAM" id="SSF49464">
    <property type="entry name" value="Carboxypeptidase regulatory domain-like"/>
    <property type="match status" value="1"/>
</dbReference>
<sequence>MKKLLLSIFLLFVLFEVQAQTGEIKGTIKDTETEEPLIGATVILENTRFGTTADLQGEFTLPNVPSGNYTLKVSYVGYGTYTSNIELSSTQTVLNLGVITMEQSTVGLKEVSVFASVVEDRKTPVAISTINAKEISERFSDLEITDIVQNTPGVYSIQGSGGFGDNEVYIRGLDQTNVAFLVNGIPVNDMENGRMYWSNFAGLSEVTRQTQVQRGLGASKLAINAIGGTVNMITKPAERKKGGQLSYQTGTGAWNQRTSFSYNTGQSNNGWALSFQGSRTTSNSGLIGLQNKNQGTVVPGAFVDAWSYYLAVSKKINKKHQIMFWGFGAPVNRGSAFVVDEATREEFGITDPNANGILGTYQGEIYNVRQNKINKPLMAMSHYWDIDKRTSVSTSLYFSFADVYSVQPRDAENSLFLPTRTKDMIGEELTSDNLVNWDYLAAQNRLPGDEVTIPFPNGDINTPEVTGFASKYFAEARYNNHNWIGLISNFNKRIDNLNLLAGIDLRHYNGSHFARVHETFGGDFVMNRSNFGDNYNRLKPNNIAYQGDKFNYDYEGEVNWAALFTQAEYTYDKFTAFLSLAGTNSYYTRYGKFWNDRPAFVDNSLGKSETLNFFTYTAKSGVSYTPTNRHRVYVNVGYFIRPPFFADVFADARYSNTVTNNFTLEKVASAEVGYGYLSSKLRANFNAYYTNWYDRNVPFNVTGGQGGDQLEGIDQGGFIPVNLGGIGSLYKGLEFDFTYNVLPSLEINGYASLGDWKYTSGSDVSVIAEGDTAIISVDLAGFPVGTVAQTTAGLGLHYTGIRSMYMGARMNYADRISVRFAPSDVAQGYIDAEQIQSGFGDYATVDIYMGRYINFSDELSGRLSFSVQNILDTEYIRWSSYFLNQFQNGYGYGRTYTIGLNVSF</sequence>
<keyword evidence="12" id="KW-0675">Receptor</keyword>
<dbReference type="InterPro" id="IPR008969">
    <property type="entry name" value="CarboxyPept-like_regulatory"/>
</dbReference>
<keyword evidence="3 9" id="KW-1134">Transmembrane beta strand</keyword>
<dbReference type="InterPro" id="IPR010917">
    <property type="entry name" value="TonB_rcpt_CS"/>
</dbReference>
<keyword evidence="13" id="KW-1185">Reference proteome</keyword>
<evidence type="ECO:0000313" key="12">
    <source>
        <dbReference type="EMBL" id="MBK6264114.1"/>
    </source>
</evidence>
<dbReference type="SUPFAM" id="SSF56935">
    <property type="entry name" value="Porins"/>
    <property type="match status" value="1"/>
</dbReference>
<feature type="domain" description="TonB-dependent receptor plug" evidence="11">
    <location>
        <begin position="121"/>
        <end position="229"/>
    </location>
</feature>
<evidence type="ECO:0000256" key="3">
    <source>
        <dbReference type="ARBA" id="ARBA00022452"/>
    </source>
</evidence>
<gene>
    <name evidence="12" type="ORF">JKA74_03615</name>
</gene>
<evidence type="ECO:0000256" key="5">
    <source>
        <dbReference type="ARBA" id="ARBA00022729"/>
    </source>
</evidence>
<keyword evidence="6" id="KW-0798">TonB box</keyword>
<dbReference type="GO" id="GO:0044718">
    <property type="term" value="P:siderophore transmembrane transport"/>
    <property type="evidence" value="ECO:0007669"/>
    <property type="project" value="TreeGrafter"/>
</dbReference>
<evidence type="ECO:0000259" key="11">
    <source>
        <dbReference type="Pfam" id="PF07715"/>
    </source>
</evidence>
<feature type="signal peptide" evidence="10">
    <location>
        <begin position="1"/>
        <end position="19"/>
    </location>
</feature>
<dbReference type="RefSeq" id="WP_201429789.1">
    <property type="nucleotide sequence ID" value="NZ_JAEQBW010000001.1"/>
</dbReference>
<dbReference type="EMBL" id="JAEQBW010000001">
    <property type="protein sequence ID" value="MBK6264114.1"/>
    <property type="molecule type" value="Genomic_DNA"/>
</dbReference>
<protein>
    <submittedName>
        <fullName evidence="12">TonB-dependent receptor</fullName>
    </submittedName>
</protein>
<accession>A0A935C613</accession>
<dbReference type="Proteomes" id="UP000611723">
    <property type="component" value="Unassembled WGS sequence"/>
</dbReference>
<dbReference type="AlphaFoldDB" id="A0A935C613"/>
<comment type="subcellular location">
    <subcellularLocation>
        <location evidence="1 9">Cell outer membrane</location>
        <topology evidence="1 9">Multi-pass membrane protein</topology>
    </subcellularLocation>
</comment>
<dbReference type="InterPro" id="IPR037066">
    <property type="entry name" value="Plug_dom_sf"/>
</dbReference>
<organism evidence="12 13">
    <name type="scientific">Marivirga aurantiaca</name>
    <dbReference type="NCBI Taxonomy" id="2802615"/>
    <lineage>
        <taxon>Bacteria</taxon>
        <taxon>Pseudomonadati</taxon>
        <taxon>Bacteroidota</taxon>
        <taxon>Cytophagia</taxon>
        <taxon>Cytophagales</taxon>
        <taxon>Marivirgaceae</taxon>
        <taxon>Marivirga</taxon>
    </lineage>
</organism>
<keyword evidence="7 9" id="KW-0472">Membrane</keyword>
<evidence type="ECO:0000256" key="4">
    <source>
        <dbReference type="ARBA" id="ARBA00022692"/>
    </source>
</evidence>
<dbReference type="Gene3D" id="2.170.130.10">
    <property type="entry name" value="TonB-dependent receptor, plug domain"/>
    <property type="match status" value="1"/>
</dbReference>
<dbReference type="Gene3D" id="2.60.40.1120">
    <property type="entry name" value="Carboxypeptidase-like, regulatory domain"/>
    <property type="match status" value="1"/>
</dbReference>
<evidence type="ECO:0000313" key="13">
    <source>
        <dbReference type="Proteomes" id="UP000611723"/>
    </source>
</evidence>
<dbReference type="InterPro" id="IPR012910">
    <property type="entry name" value="Plug_dom"/>
</dbReference>